<gene>
    <name evidence="1" type="ORF">DM484_01260</name>
</gene>
<protein>
    <submittedName>
        <fullName evidence="1">Uncharacterized protein</fullName>
    </submittedName>
</protein>
<dbReference type="EMBL" id="QJPH01000106">
    <property type="protein sequence ID" value="PZN85833.1"/>
    <property type="molecule type" value="Genomic_DNA"/>
</dbReference>
<evidence type="ECO:0000313" key="1">
    <source>
        <dbReference type="EMBL" id="PZN85833.1"/>
    </source>
</evidence>
<sequence length="178" mass="18018">MARQYFSDGPFVDPPVASGTALVSTSSEALWLATQFTPIFANDPKAGKIYVVEAGGIMTTSTSGTLIIAPQYGALGGTTLGVSVTQTVVVSLTNVPWYLRFVLVFRTIGATGANSTCIGTGTFNASGAAATAGSSIVIPFGGTSATVDATANSGITIAKTLSVAGSMTTQYAFIRSLN</sequence>
<evidence type="ECO:0000313" key="2">
    <source>
        <dbReference type="Proteomes" id="UP000249396"/>
    </source>
</evidence>
<name>A0A2W4RSD7_9GAMM</name>
<proteinExistence type="predicted"/>
<accession>A0A2W4RSD7</accession>
<organism evidence="1 2">
    <name type="scientific">Candidatus Methylumidiphilus alinenensis</name>
    <dbReference type="NCBI Taxonomy" id="2202197"/>
    <lineage>
        <taxon>Bacteria</taxon>
        <taxon>Pseudomonadati</taxon>
        <taxon>Pseudomonadota</taxon>
        <taxon>Gammaproteobacteria</taxon>
        <taxon>Methylococcales</taxon>
        <taxon>Candidatus Methylumidiphilus</taxon>
    </lineage>
</organism>
<reference evidence="1 2" key="1">
    <citation type="journal article" date="2018" name="Aquat. Microb. Ecol.">
        <title>Gammaproteobacterial methanotrophs dominate.</title>
        <authorList>
            <person name="Rissanen A.J."/>
            <person name="Saarenheimo J."/>
            <person name="Tiirola M."/>
            <person name="Peura S."/>
            <person name="Aalto S.L."/>
            <person name="Karvinen A."/>
            <person name="Nykanen H."/>
        </authorList>
    </citation>
    <scope>NUCLEOTIDE SEQUENCE [LARGE SCALE GENOMIC DNA]</scope>
    <source>
        <strain evidence="1">AMbin10</strain>
    </source>
</reference>
<dbReference type="Proteomes" id="UP000249396">
    <property type="component" value="Unassembled WGS sequence"/>
</dbReference>
<comment type="caution">
    <text evidence="1">The sequence shown here is derived from an EMBL/GenBank/DDBJ whole genome shotgun (WGS) entry which is preliminary data.</text>
</comment>
<dbReference type="AlphaFoldDB" id="A0A2W4RSD7"/>